<comment type="caution">
    <text evidence="1">The sequence shown here is derived from an EMBL/GenBank/DDBJ whole genome shotgun (WGS) entry which is preliminary data.</text>
</comment>
<reference evidence="1" key="1">
    <citation type="submission" date="2021-03" db="EMBL/GenBank/DDBJ databases">
        <title>Draft genome sequence of rust myrtle Austropuccinia psidii MF-1, a brazilian biotype.</title>
        <authorList>
            <person name="Quecine M.C."/>
            <person name="Pachon D.M.R."/>
            <person name="Bonatelli M.L."/>
            <person name="Correr F.H."/>
            <person name="Franceschini L.M."/>
            <person name="Leite T.F."/>
            <person name="Margarido G.R.A."/>
            <person name="Almeida C.A."/>
            <person name="Ferrarezi J.A."/>
            <person name="Labate C.A."/>
        </authorList>
    </citation>
    <scope>NUCLEOTIDE SEQUENCE</scope>
    <source>
        <strain evidence="1">MF-1</strain>
    </source>
</reference>
<name>A0A9Q3D620_9BASI</name>
<dbReference type="EMBL" id="AVOT02013409">
    <property type="protein sequence ID" value="MBW0496023.1"/>
    <property type="molecule type" value="Genomic_DNA"/>
</dbReference>
<keyword evidence="2" id="KW-1185">Reference proteome</keyword>
<gene>
    <name evidence="1" type="ORF">O181_035738</name>
</gene>
<evidence type="ECO:0000313" key="2">
    <source>
        <dbReference type="Proteomes" id="UP000765509"/>
    </source>
</evidence>
<proteinExistence type="predicted"/>
<evidence type="ECO:0000313" key="1">
    <source>
        <dbReference type="EMBL" id="MBW0496023.1"/>
    </source>
</evidence>
<protein>
    <recommendedName>
        <fullName evidence="3">DUF4219 domain-containing protein</fullName>
    </recommendedName>
</protein>
<dbReference type="Pfam" id="PF14223">
    <property type="entry name" value="Retrotran_gag_2"/>
    <property type="match status" value="1"/>
</dbReference>
<organism evidence="1 2">
    <name type="scientific">Austropuccinia psidii MF-1</name>
    <dbReference type="NCBI Taxonomy" id="1389203"/>
    <lineage>
        <taxon>Eukaryota</taxon>
        <taxon>Fungi</taxon>
        <taxon>Dikarya</taxon>
        <taxon>Basidiomycota</taxon>
        <taxon>Pucciniomycotina</taxon>
        <taxon>Pucciniomycetes</taxon>
        <taxon>Pucciniales</taxon>
        <taxon>Sphaerophragmiaceae</taxon>
        <taxon>Austropuccinia</taxon>
    </lineage>
</organism>
<dbReference type="AlphaFoldDB" id="A0A9Q3D620"/>
<dbReference type="Proteomes" id="UP000765509">
    <property type="component" value="Unassembled WGS sequence"/>
</dbReference>
<sequence length="187" mass="21559">MWSARFNMTDKIPDSKDSTNIPILDGTNFSQWYIQMKIHLCDEDLLDVCEKSHPGDATVPATNKWTKASYDALNIIISRISECVFLEVINSETTEKENLLWSKINEQYALKRGIKRGRTRMDWQKCFYNGNLQNYIDSCRKLLMELETVSIKMPNELLLYSLLGNLAGDSNLLQLVESVTLNEELIQ</sequence>
<accession>A0A9Q3D620</accession>
<evidence type="ECO:0008006" key="3">
    <source>
        <dbReference type="Google" id="ProtNLM"/>
    </source>
</evidence>